<evidence type="ECO:0000313" key="4">
    <source>
        <dbReference type="Proteomes" id="UP001522868"/>
    </source>
</evidence>
<dbReference type="RefSeq" id="WP_248636426.1">
    <property type="nucleotide sequence ID" value="NZ_JALPTH010000028.1"/>
</dbReference>
<evidence type="ECO:0000259" key="2">
    <source>
        <dbReference type="Pfam" id="PF13191"/>
    </source>
</evidence>
<dbReference type="Pfam" id="PF13191">
    <property type="entry name" value="AAA_16"/>
    <property type="match status" value="1"/>
</dbReference>
<dbReference type="GO" id="GO:0005524">
    <property type="term" value="F:ATP binding"/>
    <property type="evidence" value="ECO:0007669"/>
    <property type="project" value="UniProtKB-KW"/>
</dbReference>
<feature type="domain" description="Orc1-like AAA ATPase" evidence="2">
    <location>
        <begin position="38"/>
        <end position="216"/>
    </location>
</feature>
<dbReference type="InterPro" id="IPR027417">
    <property type="entry name" value="P-loop_NTPase"/>
</dbReference>
<accession>A0ABT0IH04</accession>
<feature type="region of interest" description="Disordered" evidence="1">
    <location>
        <begin position="269"/>
        <end position="302"/>
    </location>
</feature>
<evidence type="ECO:0000313" key="3">
    <source>
        <dbReference type="EMBL" id="MCK8680614.1"/>
    </source>
</evidence>
<dbReference type="Proteomes" id="UP001522868">
    <property type="component" value="Unassembled WGS sequence"/>
</dbReference>
<name>A0ABT0IH04_9ACTN</name>
<dbReference type="EMBL" id="JALPTH010000028">
    <property type="protein sequence ID" value="MCK8680614.1"/>
    <property type="molecule type" value="Genomic_DNA"/>
</dbReference>
<protein>
    <submittedName>
        <fullName evidence="3">ATP-binding protein</fullName>
    </submittedName>
</protein>
<sequence>MERRSFGAGCGAEPAGGRPGGSTADARLAGGAAGGGGFVGRVGEVRWLREVLRAGPCVAVVRGEAGSGMSRLVDEVLAGREGADRFAGWTQLRAVCPDGVDSVPLGPVADALAALPYRAGEPGEPGGTAEPGQGLPVVTGVVGLVVPELAGRLPEPPASAADPEVRRALLPRAVRALLAAQGDTVLVVEDVHRADAATLDLLHHLFAALPPRLRVVVTECSAPGLPMLGLQAPRQAQLVEVDVRPWTAQETGEFVRRWVRERWLRERGLGDGRPRESGESGDGVGEGTGEEGELAELVQRRTGGLPGAVEALLREAET</sequence>
<proteinExistence type="predicted"/>
<dbReference type="SUPFAM" id="SSF52540">
    <property type="entry name" value="P-loop containing nucleoside triphosphate hydrolases"/>
    <property type="match status" value="1"/>
</dbReference>
<evidence type="ECO:0000256" key="1">
    <source>
        <dbReference type="SAM" id="MobiDB-lite"/>
    </source>
</evidence>
<gene>
    <name evidence="3" type="ORF">M1O15_25110</name>
</gene>
<keyword evidence="3" id="KW-0547">Nucleotide-binding</keyword>
<organism evidence="3 4">
    <name type="scientific">Streptomyces lichenis</name>
    <dbReference type="NCBI Taxonomy" id="2306967"/>
    <lineage>
        <taxon>Bacteria</taxon>
        <taxon>Bacillati</taxon>
        <taxon>Actinomycetota</taxon>
        <taxon>Actinomycetes</taxon>
        <taxon>Kitasatosporales</taxon>
        <taxon>Streptomycetaceae</taxon>
        <taxon>Streptomyces</taxon>
    </lineage>
</organism>
<reference evidence="3 4" key="1">
    <citation type="submission" date="2022-04" db="EMBL/GenBank/DDBJ databases">
        <title>Streptomyces sp. nov. LCR6-01 isolated from Lichen of Dirinaria sp.</title>
        <authorList>
            <person name="Kanchanasin P."/>
            <person name="Tanasupawat S."/>
            <person name="Phongsopitanun W."/>
        </authorList>
    </citation>
    <scope>NUCLEOTIDE SEQUENCE [LARGE SCALE GENOMIC DNA]</scope>
    <source>
        <strain evidence="3 4">LCR6-01</strain>
    </source>
</reference>
<feature type="region of interest" description="Disordered" evidence="1">
    <location>
        <begin position="1"/>
        <end position="27"/>
    </location>
</feature>
<feature type="non-terminal residue" evidence="3">
    <location>
        <position position="318"/>
    </location>
</feature>
<keyword evidence="4" id="KW-1185">Reference proteome</keyword>
<dbReference type="InterPro" id="IPR041664">
    <property type="entry name" value="AAA_16"/>
</dbReference>
<comment type="caution">
    <text evidence="3">The sequence shown here is derived from an EMBL/GenBank/DDBJ whole genome shotgun (WGS) entry which is preliminary data.</text>
</comment>
<keyword evidence="3" id="KW-0067">ATP-binding</keyword>
<feature type="compositionally biased region" description="Basic and acidic residues" evidence="1">
    <location>
        <begin position="269"/>
        <end position="278"/>
    </location>
</feature>